<dbReference type="EMBL" id="LRRQ01000171">
    <property type="protein sequence ID" value="OAM87422.1"/>
    <property type="molecule type" value="Genomic_DNA"/>
</dbReference>
<dbReference type="SUPFAM" id="SSF53098">
    <property type="entry name" value="Ribonuclease H-like"/>
    <property type="match status" value="1"/>
</dbReference>
<dbReference type="Pfam" id="PF13546">
    <property type="entry name" value="DDE_5"/>
    <property type="match status" value="1"/>
</dbReference>
<sequence length="480" mass="53615">MRGMMTAGHVTRIRQQLQGFVEEFAEDLGRSERRHWCGKYLEGLLREGEHKSIEPLAARVGCDDQALQQFVNQSPWDHRAVLHRLRQQMRTSASAGGVLVLDDTSLPKQGRHSVGVARQYCGALGKIANCQSIVTWHWLGATGLHWPLAAQLYLPAEWTADEPRMSRAGVPPAEQRFREKWRLALDLLDEMKPQLPAYQAIVFDAGYGVVQSLLAELEKQAEPYVAQVPGNIAAWPAAAVATLKPARRGRPRQHAIVQDPAMHPLSMVGWRDKLLQEPGRWVQVQLPRADGASVQAVAVRVQASRRGSRWRQPGAARWLLIEQLGEETFKYYLSNLPAGTPLAELVRLAHQRWCATPARTSRRIAIAATTRPARMPTSGQMRKAASLAPCHPRPATGKPTKNDAGHRACRRQNNRADSRAWRCRNAPVGTGVRNPGNPGSPNRTDFLIFKSNLILYLANGYKFVCIRLRSFARLPKSCQK</sequence>
<comment type="caution">
    <text evidence="3">The sequence shown here is derived from an EMBL/GenBank/DDBJ whole genome shotgun (WGS) entry which is preliminary data.</text>
</comment>
<reference evidence="3 4" key="1">
    <citation type="submission" date="2016-01" db="EMBL/GenBank/DDBJ databases">
        <title>High potential of lignocellulose degradation of a new Verrucomicrobia species.</title>
        <authorList>
            <person name="Wang Y."/>
            <person name="Shi Y."/>
            <person name="Qiu Z."/>
            <person name="Liu S."/>
            <person name="Yang H."/>
        </authorList>
    </citation>
    <scope>NUCLEOTIDE SEQUENCE [LARGE SCALE GENOMIC DNA]</scope>
    <source>
        <strain evidence="3 4">TSB47</strain>
    </source>
</reference>
<evidence type="ECO:0000313" key="3">
    <source>
        <dbReference type="EMBL" id="OAM87422.1"/>
    </source>
</evidence>
<protein>
    <recommendedName>
        <fullName evidence="2">Transposase IS701-like DDE domain-containing protein</fullName>
    </recommendedName>
</protein>
<feature type="region of interest" description="Disordered" evidence="1">
    <location>
        <begin position="385"/>
        <end position="443"/>
    </location>
</feature>
<name>A0A178IBL5_9BACT</name>
<dbReference type="InterPro" id="IPR012337">
    <property type="entry name" value="RNaseH-like_sf"/>
</dbReference>
<evidence type="ECO:0000313" key="4">
    <source>
        <dbReference type="Proteomes" id="UP000078486"/>
    </source>
</evidence>
<dbReference type="Proteomes" id="UP000078486">
    <property type="component" value="Unassembled WGS sequence"/>
</dbReference>
<dbReference type="STRING" id="1184151.AW736_22910"/>
<dbReference type="AlphaFoldDB" id="A0A178IBL5"/>
<dbReference type="PANTHER" id="PTHR33627:SF1">
    <property type="entry name" value="TRANSPOSASE"/>
    <property type="match status" value="1"/>
</dbReference>
<organism evidence="3 4">
    <name type="scientific">Termitidicoccus mucosus</name>
    <dbReference type="NCBI Taxonomy" id="1184151"/>
    <lineage>
        <taxon>Bacteria</taxon>
        <taxon>Pseudomonadati</taxon>
        <taxon>Verrucomicrobiota</taxon>
        <taxon>Opitutia</taxon>
        <taxon>Opitutales</taxon>
        <taxon>Opitutaceae</taxon>
        <taxon>Termitidicoccus</taxon>
    </lineage>
</organism>
<feature type="domain" description="Transposase IS701-like DDE" evidence="2">
    <location>
        <begin position="23"/>
        <end position="260"/>
    </location>
</feature>
<dbReference type="NCBIfam" id="NF033540">
    <property type="entry name" value="transpos_IS701"/>
    <property type="match status" value="1"/>
</dbReference>
<dbReference type="OrthoDB" id="5525203at2"/>
<evidence type="ECO:0000259" key="2">
    <source>
        <dbReference type="Pfam" id="PF13546"/>
    </source>
</evidence>
<keyword evidence="4" id="KW-1185">Reference proteome</keyword>
<proteinExistence type="predicted"/>
<dbReference type="InterPro" id="IPR038721">
    <property type="entry name" value="IS701-like_DDE_dom"/>
</dbReference>
<evidence type="ECO:0000256" key="1">
    <source>
        <dbReference type="SAM" id="MobiDB-lite"/>
    </source>
</evidence>
<dbReference type="InterPro" id="IPR039365">
    <property type="entry name" value="IS701-like"/>
</dbReference>
<dbReference type="PANTHER" id="PTHR33627">
    <property type="entry name" value="TRANSPOSASE"/>
    <property type="match status" value="1"/>
</dbReference>
<accession>A0A178IBL5</accession>
<gene>
    <name evidence="3" type="ORF">AW736_22910</name>
</gene>